<dbReference type="AlphaFoldDB" id="A0A4R6JN29"/>
<dbReference type="InterPro" id="IPR050180">
    <property type="entry name" value="RNR_Ribonuclease"/>
</dbReference>
<dbReference type="InterPro" id="IPR001900">
    <property type="entry name" value="RNase_II/R"/>
</dbReference>
<evidence type="ECO:0000259" key="1">
    <source>
        <dbReference type="SMART" id="SM00955"/>
    </source>
</evidence>
<dbReference type="PANTHER" id="PTHR23355:SF9">
    <property type="entry name" value="DIS3-LIKE EXONUCLEASE 2"/>
    <property type="match status" value="1"/>
</dbReference>
<dbReference type="Pfam" id="PF18614">
    <property type="entry name" value="RNase_II_C_S1"/>
    <property type="match status" value="1"/>
</dbReference>
<evidence type="ECO:0000313" key="3">
    <source>
        <dbReference type="Proteomes" id="UP000294901"/>
    </source>
</evidence>
<dbReference type="Proteomes" id="UP000294901">
    <property type="component" value="Unassembled WGS sequence"/>
</dbReference>
<evidence type="ECO:0000313" key="2">
    <source>
        <dbReference type="EMBL" id="TDO37863.1"/>
    </source>
</evidence>
<dbReference type="InterPro" id="IPR012340">
    <property type="entry name" value="NA-bd_OB-fold"/>
</dbReference>
<dbReference type="InterPro" id="IPR040596">
    <property type="entry name" value="RNase_II_C_S1"/>
</dbReference>
<keyword evidence="3" id="KW-1185">Reference proteome</keyword>
<protein>
    <submittedName>
        <fullName evidence="2">Exoribonuclease R</fullName>
    </submittedName>
</protein>
<dbReference type="GO" id="GO:0003723">
    <property type="term" value="F:RNA binding"/>
    <property type="evidence" value="ECO:0007669"/>
    <property type="project" value="InterPro"/>
</dbReference>
<dbReference type="PANTHER" id="PTHR23355">
    <property type="entry name" value="RIBONUCLEASE"/>
    <property type="match status" value="1"/>
</dbReference>
<feature type="domain" description="RNB" evidence="1">
    <location>
        <begin position="45"/>
        <end position="363"/>
    </location>
</feature>
<proteinExistence type="predicted"/>
<gene>
    <name evidence="2" type="ORF">C8E87_1498</name>
</gene>
<dbReference type="RefSeq" id="WP_133872428.1">
    <property type="nucleotide sequence ID" value="NZ_BOMD01000111.1"/>
</dbReference>
<dbReference type="SMART" id="SM00955">
    <property type="entry name" value="RNB"/>
    <property type="match status" value="1"/>
</dbReference>
<sequence length="471" mass="49604">MPIRRVWAPRIDFDALRQELKLPGDFPADALAEAEAAAAAPPPPAADRTDVPFVTIDPATSRDLDQAMHLSRRPGGGYRVLYAIADVASYVRPGGALEAETWARGQTIYLPDGRIPLHPPVLSEDAVSLFPDVDRSAVVWTIDVDADGAIVSTTLERARVRSRAKLSYEAVQQQVDAGTPPEPLALLPELGTLLARRAADRGAVNLPLPEQEVEPDNGGWRLVLRAPLAIEEHNAQISLLTGMAAAELMLGAGVGLLRTMPPPKAEAVVKLQAAAKSLGVLWPSGAQVGAVVASVDPATPRGAAFLDQAADLLRGAAYTPFDGAPPEQTGHGGVGASYAHVTAPLRRLADRYATEVCLAVATGATIPEWARAALPRLPKAMTDSDRLAGAANRGAIDLAEAVLLHDRVGEVFEAGVVDLDDPSKGRPPGGTIAIDEPAVRARCQGSLSLGVRMQVRLITADPSTRKVQFEA</sequence>
<dbReference type="GO" id="GO:0006402">
    <property type="term" value="P:mRNA catabolic process"/>
    <property type="evidence" value="ECO:0007669"/>
    <property type="project" value="TreeGrafter"/>
</dbReference>
<organism evidence="2 3">
    <name type="scientific">Paractinoplanes brasiliensis</name>
    <dbReference type="NCBI Taxonomy" id="52695"/>
    <lineage>
        <taxon>Bacteria</taxon>
        <taxon>Bacillati</taxon>
        <taxon>Actinomycetota</taxon>
        <taxon>Actinomycetes</taxon>
        <taxon>Micromonosporales</taxon>
        <taxon>Micromonosporaceae</taxon>
        <taxon>Paractinoplanes</taxon>
    </lineage>
</organism>
<dbReference type="OrthoDB" id="5800376at2"/>
<name>A0A4R6JN29_9ACTN</name>
<dbReference type="GO" id="GO:0004540">
    <property type="term" value="F:RNA nuclease activity"/>
    <property type="evidence" value="ECO:0007669"/>
    <property type="project" value="InterPro"/>
</dbReference>
<dbReference type="Pfam" id="PF00773">
    <property type="entry name" value="RNB"/>
    <property type="match status" value="1"/>
</dbReference>
<dbReference type="EMBL" id="SNWR01000001">
    <property type="protein sequence ID" value="TDO37863.1"/>
    <property type="molecule type" value="Genomic_DNA"/>
</dbReference>
<accession>A0A4R6JN29</accession>
<reference evidence="2 3" key="1">
    <citation type="submission" date="2019-03" db="EMBL/GenBank/DDBJ databases">
        <title>Sequencing the genomes of 1000 actinobacteria strains.</title>
        <authorList>
            <person name="Klenk H.-P."/>
        </authorList>
    </citation>
    <scope>NUCLEOTIDE SEQUENCE [LARGE SCALE GENOMIC DNA]</scope>
    <source>
        <strain evidence="2 3">DSM 43805</strain>
    </source>
</reference>
<comment type="caution">
    <text evidence="2">The sequence shown here is derived from an EMBL/GenBank/DDBJ whole genome shotgun (WGS) entry which is preliminary data.</text>
</comment>
<dbReference type="SUPFAM" id="SSF50249">
    <property type="entry name" value="Nucleic acid-binding proteins"/>
    <property type="match status" value="1"/>
</dbReference>